<protein>
    <submittedName>
        <fullName evidence="1">Uncharacterized protein</fullName>
    </submittedName>
</protein>
<proteinExistence type="predicted"/>
<sequence>MTEMQRITASSRGRKIKLVLATYRAFRKAYLLDCHCHGVRFPFESELSSSQLLANIDFSNCLEYRNVRMSVDDLVCISTNQILLAHLSVYEAASSSGWLKEVSYSKGSLVVRGSS</sequence>
<gene>
    <name evidence="1" type="ORF">OUZ56_027628</name>
</gene>
<reference evidence="1 2" key="1">
    <citation type="journal article" date="2023" name="Nucleic Acids Res.">
        <title>The hologenome of Daphnia magna reveals possible DNA methylation and microbiome-mediated evolution of the host genome.</title>
        <authorList>
            <person name="Chaturvedi A."/>
            <person name="Li X."/>
            <person name="Dhandapani V."/>
            <person name="Marshall H."/>
            <person name="Kissane S."/>
            <person name="Cuenca-Cambronero M."/>
            <person name="Asole G."/>
            <person name="Calvet F."/>
            <person name="Ruiz-Romero M."/>
            <person name="Marangio P."/>
            <person name="Guigo R."/>
            <person name="Rago D."/>
            <person name="Mirbahai L."/>
            <person name="Eastwood N."/>
            <person name="Colbourne J.K."/>
            <person name="Zhou J."/>
            <person name="Mallon E."/>
            <person name="Orsini L."/>
        </authorList>
    </citation>
    <scope>NUCLEOTIDE SEQUENCE [LARGE SCALE GENOMIC DNA]</scope>
    <source>
        <strain evidence="1">LRV0_1</strain>
    </source>
</reference>
<dbReference type="EMBL" id="JAOYFB010000040">
    <property type="protein sequence ID" value="KAK4035541.1"/>
    <property type="molecule type" value="Genomic_DNA"/>
</dbReference>
<evidence type="ECO:0000313" key="1">
    <source>
        <dbReference type="EMBL" id="KAK4035541.1"/>
    </source>
</evidence>
<keyword evidence="2" id="KW-1185">Reference proteome</keyword>
<organism evidence="1 2">
    <name type="scientific">Daphnia magna</name>
    <dbReference type="NCBI Taxonomy" id="35525"/>
    <lineage>
        <taxon>Eukaryota</taxon>
        <taxon>Metazoa</taxon>
        <taxon>Ecdysozoa</taxon>
        <taxon>Arthropoda</taxon>
        <taxon>Crustacea</taxon>
        <taxon>Branchiopoda</taxon>
        <taxon>Diplostraca</taxon>
        <taxon>Cladocera</taxon>
        <taxon>Anomopoda</taxon>
        <taxon>Daphniidae</taxon>
        <taxon>Daphnia</taxon>
    </lineage>
</organism>
<accession>A0ABR0B1G5</accession>
<dbReference type="Proteomes" id="UP001234178">
    <property type="component" value="Unassembled WGS sequence"/>
</dbReference>
<evidence type="ECO:0000313" key="2">
    <source>
        <dbReference type="Proteomes" id="UP001234178"/>
    </source>
</evidence>
<name>A0ABR0B1G5_9CRUS</name>
<comment type="caution">
    <text evidence="1">The sequence shown here is derived from an EMBL/GenBank/DDBJ whole genome shotgun (WGS) entry which is preliminary data.</text>
</comment>